<evidence type="ECO:0000256" key="3">
    <source>
        <dbReference type="ARBA" id="ARBA00022741"/>
    </source>
</evidence>
<evidence type="ECO:0000256" key="4">
    <source>
        <dbReference type="ARBA" id="ARBA00022840"/>
    </source>
</evidence>
<evidence type="ECO:0000256" key="1">
    <source>
        <dbReference type="ARBA" id="ARBA00005417"/>
    </source>
</evidence>
<dbReference type="SMART" id="SM00382">
    <property type="entry name" value="AAA"/>
    <property type="match status" value="1"/>
</dbReference>
<name>A0A4Z0P510_9BACT</name>
<dbReference type="PANTHER" id="PTHR46743:SF2">
    <property type="entry name" value="TEICHOIC ACIDS EXPORT ATP-BINDING PROTEIN TAGH"/>
    <property type="match status" value="1"/>
</dbReference>
<dbReference type="SUPFAM" id="SSF52540">
    <property type="entry name" value="P-loop containing nucleoside triphosphate hydrolases"/>
    <property type="match status" value="1"/>
</dbReference>
<evidence type="ECO:0000259" key="5">
    <source>
        <dbReference type="PROSITE" id="PS50893"/>
    </source>
</evidence>
<evidence type="ECO:0000313" key="7">
    <source>
        <dbReference type="Proteomes" id="UP000298337"/>
    </source>
</evidence>
<keyword evidence="4 6" id="KW-0067">ATP-binding</keyword>
<dbReference type="Proteomes" id="UP000298337">
    <property type="component" value="Unassembled WGS sequence"/>
</dbReference>
<evidence type="ECO:0000313" key="6">
    <source>
        <dbReference type="EMBL" id="TGE06319.1"/>
    </source>
</evidence>
<dbReference type="GO" id="GO:0140359">
    <property type="term" value="F:ABC-type transporter activity"/>
    <property type="evidence" value="ECO:0007669"/>
    <property type="project" value="InterPro"/>
</dbReference>
<feature type="domain" description="ABC transporter" evidence="5">
    <location>
        <begin position="38"/>
        <end position="269"/>
    </location>
</feature>
<dbReference type="Pfam" id="PF00005">
    <property type="entry name" value="ABC_tran"/>
    <property type="match status" value="1"/>
</dbReference>
<protein>
    <submittedName>
        <fullName evidence="6">ATP-binding cassette domain-containing protein</fullName>
    </submittedName>
</protein>
<comment type="similarity">
    <text evidence="1">Belongs to the ABC transporter superfamily.</text>
</comment>
<reference evidence="6 7" key="1">
    <citation type="submission" date="2019-04" db="EMBL/GenBank/DDBJ databases">
        <authorList>
            <person name="Feng G."/>
            <person name="Zhang J."/>
            <person name="Zhu H."/>
        </authorList>
    </citation>
    <scope>NUCLEOTIDE SEQUENCE [LARGE SCALE GENOMIC DNA]</scope>
    <source>
        <strain evidence="6 7">92R-1</strain>
    </source>
</reference>
<keyword evidence="2" id="KW-0813">Transport</keyword>
<dbReference type="InterPro" id="IPR003439">
    <property type="entry name" value="ABC_transporter-like_ATP-bd"/>
</dbReference>
<dbReference type="AlphaFoldDB" id="A0A4Z0P510"/>
<dbReference type="Gene3D" id="3.40.50.300">
    <property type="entry name" value="P-loop containing nucleotide triphosphate hydrolases"/>
    <property type="match status" value="1"/>
</dbReference>
<keyword evidence="7" id="KW-1185">Reference proteome</keyword>
<accession>A0A4Z0P510</accession>
<dbReference type="InterPro" id="IPR050683">
    <property type="entry name" value="Bact_Polysacc_Export_ATP-bd"/>
</dbReference>
<gene>
    <name evidence="6" type="ORF">EU556_15840</name>
</gene>
<dbReference type="OrthoDB" id="9785229at2"/>
<evidence type="ECO:0000256" key="2">
    <source>
        <dbReference type="ARBA" id="ARBA00022448"/>
    </source>
</evidence>
<dbReference type="RefSeq" id="WP_135435111.1">
    <property type="nucleotide sequence ID" value="NZ_SRLA01000003.1"/>
</dbReference>
<dbReference type="GO" id="GO:0005524">
    <property type="term" value="F:ATP binding"/>
    <property type="evidence" value="ECO:0007669"/>
    <property type="project" value="UniProtKB-KW"/>
</dbReference>
<dbReference type="CDD" id="cd03220">
    <property type="entry name" value="ABC_KpsT_Wzt"/>
    <property type="match status" value="1"/>
</dbReference>
<sequence length="427" mass="47599">MSDIVIQVESLSKVYRLGTTGTGSLRQDLQRWWTSSILRKEDPFFHSPGNETQRHGKNQLFKALHDVNFEIKQGEVWGVIGSNGSGKSTLLKIISRIVRPTYGTVRGKGTISSLLEVGTGFNPELTGRENVYLSGFILGMNKLEVRQKFDEIVTFSGLERFLDTPVKRYSSGMYVRLAFAVAAHLEPDILILDEVLAVGDTEFQKKCLGKIKEVSHAGGRTVIFVSHNMQAVANLCQQALWLNQGLVQEQGVADKIVNKFLLTTQQNVIKQRWDNPLEAPGNEFVQFQSVELVPHLLTDKMPLDVRVPFTVRFRMKNLVDKSLLSIHLGLYTSSGDCVLTVPSAAGVYREGMLAGECTIPGNFLNDGAYYISLYVLAGTAPVYDLESCLTFDLEDYRGDESGWKGKWWGAVRPLIPFSVALQDPVLY</sequence>
<dbReference type="GO" id="GO:0016887">
    <property type="term" value="F:ATP hydrolysis activity"/>
    <property type="evidence" value="ECO:0007669"/>
    <property type="project" value="InterPro"/>
</dbReference>
<proteinExistence type="inferred from homology"/>
<dbReference type="InterPro" id="IPR027417">
    <property type="entry name" value="P-loop_NTPase"/>
</dbReference>
<dbReference type="PANTHER" id="PTHR46743">
    <property type="entry name" value="TEICHOIC ACIDS EXPORT ATP-BINDING PROTEIN TAGH"/>
    <property type="match status" value="1"/>
</dbReference>
<keyword evidence="3" id="KW-0547">Nucleotide-binding</keyword>
<dbReference type="InterPro" id="IPR015860">
    <property type="entry name" value="ABC_transpr_TagH-like"/>
</dbReference>
<dbReference type="InterPro" id="IPR003593">
    <property type="entry name" value="AAA+_ATPase"/>
</dbReference>
<comment type="caution">
    <text evidence="6">The sequence shown here is derived from an EMBL/GenBank/DDBJ whole genome shotgun (WGS) entry which is preliminary data.</text>
</comment>
<dbReference type="PROSITE" id="PS50893">
    <property type="entry name" value="ABC_TRANSPORTER_2"/>
    <property type="match status" value="1"/>
</dbReference>
<dbReference type="EMBL" id="SRLA01000003">
    <property type="protein sequence ID" value="TGE06319.1"/>
    <property type="molecule type" value="Genomic_DNA"/>
</dbReference>
<dbReference type="GO" id="GO:0016020">
    <property type="term" value="C:membrane"/>
    <property type="evidence" value="ECO:0007669"/>
    <property type="project" value="InterPro"/>
</dbReference>
<organism evidence="6 7">
    <name type="scientific">Hymenobacter fodinae</name>
    <dbReference type="NCBI Taxonomy" id="2510796"/>
    <lineage>
        <taxon>Bacteria</taxon>
        <taxon>Pseudomonadati</taxon>
        <taxon>Bacteroidota</taxon>
        <taxon>Cytophagia</taxon>
        <taxon>Cytophagales</taxon>
        <taxon>Hymenobacteraceae</taxon>
        <taxon>Hymenobacter</taxon>
    </lineage>
</organism>